<feature type="compositionally biased region" description="Basic residues" evidence="6">
    <location>
        <begin position="129"/>
        <end position="140"/>
    </location>
</feature>
<evidence type="ECO:0000256" key="3">
    <source>
        <dbReference type="ARBA" id="ARBA00023125"/>
    </source>
</evidence>
<dbReference type="PANTHER" id="PTHR31221">
    <property type="entry name" value="WRKY TRANSCRIPTION FACTOR PROTEIN 1-RELATED"/>
    <property type="match status" value="1"/>
</dbReference>
<accession>A0AAV1QZH1</accession>
<evidence type="ECO:0000313" key="9">
    <source>
        <dbReference type="Proteomes" id="UP001314170"/>
    </source>
</evidence>
<dbReference type="AlphaFoldDB" id="A0AAV1QZH1"/>
<evidence type="ECO:0000256" key="2">
    <source>
        <dbReference type="ARBA" id="ARBA00023015"/>
    </source>
</evidence>
<comment type="caution">
    <text evidence="8">The sequence shown here is derived from an EMBL/GenBank/DDBJ whole genome shotgun (WGS) entry which is preliminary data.</text>
</comment>
<keyword evidence="4" id="KW-0804">Transcription</keyword>
<evidence type="ECO:0000256" key="6">
    <source>
        <dbReference type="SAM" id="MobiDB-lite"/>
    </source>
</evidence>
<dbReference type="GO" id="GO:0003700">
    <property type="term" value="F:DNA-binding transcription factor activity"/>
    <property type="evidence" value="ECO:0007669"/>
    <property type="project" value="InterPro"/>
</dbReference>
<dbReference type="Pfam" id="PF03106">
    <property type="entry name" value="WRKY"/>
    <property type="match status" value="1"/>
</dbReference>
<organism evidence="8 9">
    <name type="scientific">Dovyalis caffra</name>
    <dbReference type="NCBI Taxonomy" id="77055"/>
    <lineage>
        <taxon>Eukaryota</taxon>
        <taxon>Viridiplantae</taxon>
        <taxon>Streptophyta</taxon>
        <taxon>Embryophyta</taxon>
        <taxon>Tracheophyta</taxon>
        <taxon>Spermatophyta</taxon>
        <taxon>Magnoliopsida</taxon>
        <taxon>eudicotyledons</taxon>
        <taxon>Gunneridae</taxon>
        <taxon>Pentapetalae</taxon>
        <taxon>rosids</taxon>
        <taxon>fabids</taxon>
        <taxon>Malpighiales</taxon>
        <taxon>Salicaceae</taxon>
        <taxon>Flacourtieae</taxon>
        <taxon>Dovyalis</taxon>
    </lineage>
</organism>
<dbReference type="GO" id="GO:0043565">
    <property type="term" value="F:sequence-specific DNA binding"/>
    <property type="evidence" value="ECO:0007669"/>
    <property type="project" value="InterPro"/>
</dbReference>
<dbReference type="Proteomes" id="UP001314170">
    <property type="component" value="Unassembled WGS sequence"/>
</dbReference>
<feature type="region of interest" description="Disordered" evidence="6">
    <location>
        <begin position="1"/>
        <end position="24"/>
    </location>
</feature>
<dbReference type="Gene3D" id="2.20.25.80">
    <property type="entry name" value="WRKY domain"/>
    <property type="match status" value="1"/>
</dbReference>
<evidence type="ECO:0000259" key="7">
    <source>
        <dbReference type="PROSITE" id="PS50811"/>
    </source>
</evidence>
<dbReference type="SMART" id="SM00774">
    <property type="entry name" value="WRKY"/>
    <property type="match status" value="1"/>
</dbReference>
<keyword evidence="3" id="KW-0238">DNA-binding</keyword>
<keyword evidence="5" id="KW-0539">Nucleus</keyword>
<evidence type="ECO:0000256" key="1">
    <source>
        <dbReference type="ARBA" id="ARBA00004123"/>
    </source>
</evidence>
<dbReference type="InterPro" id="IPR003657">
    <property type="entry name" value="WRKY_dom"/>
</dbReference>
<dbReference type="GO" id="GO:0005634">
    <property type="term" value="C:nucleus"/>
    <property type="evidence" value="ECO:0007669"/>
    <property type="project" value="UniProtKB-SubCell"/>
</dbReference>
<dbReference type="FunFam" id="2.20.25.80:FF:000003">
    <property type="entry name" value="WRKY transcription factor 57"/>
    <property type="match status" value="1"/>
</dbReference>
<dbReference type="PROSITE" id="PS50811">
    <property type="entry name" value="WRKY"/>
    <property type="match status" value="1"/>
</dbReference>
<protein>
    <recommendedName>
        <fullName evidence="7">WRKY domain-containing protein</fullName>
    </recommendedName>
</protein>
<evidence type="ECO:0000256" key="4">
    <source>
        <dbReference type="ARBA" id="ARBA00023163"/>
    </source>
</evidence>
<proteinExistence type="predicted"/>
<comment type="subcellular location">
    <subcellularLocation>
        <location evidence="1">Nucleus</location>
    </subcellularLocation>
</comment>
<gene>
    <name evidence="8" type="ORF">DCAF_LOCUS3874</name>
</gene>
<feature type="compositionally biased region" description="Low complexity" evidence="6">
    <location>
        <begin position="96"/>
        <end position="109"/>
    </location>
</feature>
<dbReference type="PANTHER" id="PTHR31221:SF334">
    <property type="entry name" value="WRKY TRANSCRIPTION FACTOR 57-RELATED"/>
    <property type="match status" value="1"/>
</dbReference>
<feature type="compositionally biased region" description="Basic and acidic residues" evidence="6">
    <location>
        <begin position="53"/>
        <end position="70"/>
    </location>
</feature>
<keyword evidence="2" id="KW-0805">Transcription regulation</keyword>
<evidence type="ECO:0000313" key="8">
    <source>
        <dbReference type="EMBL" id="CAK7326178.1"/>
    </source>
</evidence>
<reference evidence="8 9" key="1">
    <citation type="submission" date="2024-01" db="EMBL/GenBank/DDBJ databases">
        <authorList>
            <person name="Waweru B."/>
        </authorList>
    </citation>
    <scope>NUCLEOTIDE SEQUENCE [LARGE SCALE GENOMIC DNA]</scope>
</reference>
<sequence length="332" mass="37300">MDDKDNPDPGTDEFASDSSWSLVPGSDSVNYFFSSDRENSILSEFGWNLQPDEPSRFTDIDRVEAEERSDLAGNLEIQRSSGAGPARSSVGGGGDFSSSNYPSVSSSSSEDPPEKSTGSGGKPPEIPGKVKRKGQKRIRQPRFAFMTKSEVDHLEDGYRWRKYGQKAVKNSPFPRSYYRCTNSKCTVKKRVERSSEDPTIVITTYEGQHCHHTVGFPRGGLVNHEAAFASHMTPPMSQFYYARMQLPRENPQSTVVQSQPLPVDARECSTVSTPTPRLPTDEGLLGDMKVTLVIREELEFKHKCRKEILLEIWGQIDLFREQDDELDFFSPE</sequence>
<keyword evidence="9" id="KW-1185">Reference proteome</keyword>
<dbReference type="InterPro" id="IPR036576">
    <property type="entry name" value="WRKY_dom_sf"/>
</dbReference>
<dbReference type="InterPro" id="IPR044810">
    <property type="entry name" value="WRKY_plant"/>
</dbReference>
<evidence type="ECO:0000256" key="5">
    <source>
        <dbReference type="ARBA" id="ARBA00023242"/>
    </source>
</evidence>
<feature type="domain" description="WRKY" evidence="7">
    <location>
        <begin position="149"/>
        <end position="214"/>
    </location>
</feature>
<dbReference type="SUPFAM" id="SSF118290">
    <property type="entry name" value="WRKY DNA-binding domain"/>
    <property type="match status" value="1"/>
</dbReference>
<feature type="region of interest" description="Disordered" evidence="6">
    <location>
        <begin position="44"/>
        <end position="142"/>
    </location>
</feature>
<name>A0AAV1QZH1_9ROSI</name>
<dbReference type="EMBL" id="CAWUPB010000851">
    <property type="protein sequence ID" value="CAK7326178.1"/>
    <property type="molecule type" value="Genomic_DNA"/>
</dbReference>